<reference evidence="4" key="2">
    <citation type="submission" date="2025-08" db="UniProtKB">
        <authorList>
            <consortium name="Ensembl"/>
        </authorList>
    </citation>
    <scope>IDENTIFICATION</scope>
</reference>
<evidence type="ECO:0000256" key="3">
    <source>
        <dbReference type="ARBA" id="ARBA00023242"/>
    </source>
</evidence>
<dbReference type="AlphaFoldDB" id="A0A452SHG2"/>
<dbReference type="GO" id="GO:0006284">
    <property type="term" value="P:base-excision repair"/>
    <property type="evidence" value="ECO:0007669"/>
    <property type="project" value="TreeGrafter"/>
</dbReference>
<dbReference type="STRING" id="9643.ENSUAMP00000031944"/>
<accession>A0A452SHG2</accession>
<dbReference type="Proteomes" id="UP000291022">
    <property type="component" value="Unassembled WGS sequence"/>
</dbReference>
<comment type="similarity">
    <text evidence="2">Belongs to the replication factor A protein 3 family.</text>
</comment>
<dbReference type="GO" id="GO:0005662">
    <property type="term" value="C:DNA replication factor A complex"/>
    <property type="evidence" value="ECO:0007669"/>
    <property type="project" value="TreeGrafter"/>
</dbReference>
<dbReference type="Ensembl" id="ENSUAMT00000035622.1">
    <property type="protein sequence ID" value="ENSUAMP00000031944.1"/>
    <property type="gene ID" value="ENSUAMG00000024452.1"/>
</dbReference>
<evidence type="ECO:0000313" key="5">
    <source>
        <dbReference type="Proteomes" id="UP000291022"/>
    </source>
</evidence>
<dbReference type="GO" id="GO:0000724">
    <property type="term" value="P:double-strand break repair via homologous recombination"/>
    <property type="evidence" value="ECO:0007669"/>
    <property type="project" value="TreeGrafter"/>
</dbReference>
<dbReference type="InterPro" id="IPR012340">
    <property type="entry name" value="NA-bd_OB-fold"/>
</dbReference>
<dbReference type="PANTHER" id="PTHR15114">
    <property type="entry name" value="REPLICATION PROTEIN A3"/>
    <property type="match status" value="1"/>
</dbReference>
<dbReference type="InterPro" id="IPR013970">
    <property type="entry name" value="Rfa2"/>
</dbReference>
<dbReference type="GO" id="GO:0003684">
    <property type="term" value="F:damaged DNA binding"/>
    <property type="evidence" value="ECO:0007669"/>
    <property type="project" value="TreeGrafter"/>
</dbReference>
<dbReference type="GeneTree" id="ENSGT00940000165163"/>
<reference evidence="5" key="1">
    <citation type="submission" date="2016-06" db="EMBL/GenBank/DDBJ databases">
        <title>De novo assembly and RNA-Seq shows season-dependent expression and editing in black bear kidneys.</title>
        <authorList>
            <person name="Korstanje R."/>
            <person name="Srivastava A."/>
            <person name="Sarsani V.K."/>
            <person name="Sheehan S.M."/>
            <person name="Seger R.L."/>
            <person name="Barter M.E."/>
            <person name="Lindqvist C."/>
            <person name="Brody L.C."/>
            <person name="Mullikin J.C."/>
        </authorList>
    </citation>
    <scope>NUCLEOTIDE SEQUENCE [LARGE SCALE GENOMIC DNA]</scope>
</reference>
<evidence type="ECO:0000313" key="4">
    <source>
        <dbReference type="Ensembl" id="ENSUAMP00000031944.1"/>
    </source>
</evidence>
<comment type="subcellular location">
    <subcellularLocation>
        <location evidence="1">Nucleus</location>
    </subcellularLocation>
</comment>
<dbReference type="GO" id="GO:0035861">
    <property type="term" value="C:site of double-strand break"/>
    <property type="evidence" value="ECO:0007669"/>
    <property type="project" value="TreeGrafter"/>
</dbReference>
<name>A0A452SHG2_URSAM</name>
<organism evidence="4 5">
    <name type="scientific">Ursus americanus</name>
    <name type="common">American black bear</name>
    <name type="synonym">Euarctos americanus</name>
    <dbReference type="NCBI Taxonomy" id="9643"/>
    <lineage>
        <taxon>Eukaryota</taxon>
        <taxon>Metazoa</taxon>
        <taxon>Chordata</taxon>
        <taxon>Craniata</taxon>
        <taxon>Vertebrata</taxon>
        <taxon>Euteleostomi</taxon>
        <taxon>Mammalia</taxon>
        <taxon>Eutheria</taxon>
        <taxon>Laurasiatheria</taxon>
        <taxon>Carnivora</taxon>
        <taxon>Caniformia</taxon>
        <taxon>Ursidae</taxon>
        <taxon>Ursus</taxon>
    </lineage>
</organism>
<dbReference type="GO" id="GO:0003697">
    <property type="term" value="F:single-stranded DNA binding"/>
    <property type="evidence" value="ECO:0007669"/>
    <property type="project" value="TreeGrafter"/>
</dbReference>
<dbReference type="GO" id="GO:0006260">
    <property type="term" value="P:DNA replication"/>
    <property type="evidence" value="ECO:0007669"/>
    <property type="project" value="InterPro"/>
</dbReference>
<dbReference type="Gene3D" id="2.40.50.140">
    <property type="entry name" value="Nucleic acid-binding proteins"/>
    <property type="match status" value="1"/>
</dbReference>
<sequence length="79" mass="8972">NKRHIDLEGKSETPHDEEISGNMELVGRLTAKATIMCVSYVQFKKKITSHPLALELYSETVKITHEFPQFLPLGAVQYN</sequence>
<evidence type="ECO:0000256" key="2">
    <source>
        <dbReference type="ARBA" id="ARBA00009761"/>
    </source>
</evidence>
<dbReference type="Pfam" id="PF08661">
    <property type="entry name" value="Rep_fac-A_3"/>
    <property type="match status" value="1"/>
</dbReference>
<dbReference type="PANTHER" id="PTHR15114:SF1">
    <property type="entry name" value="REPLICATION PROTEIN A 14 KDA SUBUNIT"/>
    <property type="match status" value="1"/>
</dbReference>
<evidence type="ECO:0000256" key="1">
    <source>
        <dbReference type="ARBA" id="ARBA00004123"/>
    </source>
</evidence>
<dbReference type="OMA" id="FPEDRAN"/>
<reference evidence="4" key="3">
    <citation type="submission" date="2025-09" db="UniProtKB">
        <authorList>
            <consortium name="Ensembl"/>
        </authorList>
    </citation>
    <scope>IDENTIFICATION</scope>
</reference>
<dbReference type="SUPFAM" id="SSF50249">
    <property type="entry name" value="Nucleic acid-binding proteins"/>
    <property type="match status" value="1"/>
</dbReference>
<dbReference type="GO" id="GO:0006289">
    <property type="term" value="P:nucleotide-excision repair"/>
    <property type="evidence" value="ECO:0007669"/>
    <property type="project" value="TreeGrafter"/>
</dbReference>
<dbReference type="GO" id="GO:0006298">
    <property type="term" value="P:mismatch repair"/>
    <property type="evidence" value="ECO:0007669"/>
    <property type="project" value="TreeGrafter"/>
</dbReference>
<proteinExistence type="inferred from homology"/>
<keyword evidence="5" id="KW-1185">Reference proteome</keyword>
<keyword evidence="3" id="KW-0539">Nucleus</keyword>
<protein>
    <submittedName>
        <fullName evidence="4">Uncharacterized protein</fullName>
    </submittedName>
</protein>